<proteinExistence type="predicted"/>
<dbReference type="RefSeq" id="WP_338749244.1">
    <property type="nucleotide sequence ID" value="NZ_CP147404.1"/>
</dbReference>
<keyword evidence="3" id="KW-1185">Reference proteome</keyword>
<name>A0ABZ2N1N9_9BACI</name>
<dbReference type="PANTHER" id="PTHR43796">
    <property type="entry name" value="CARBOXYNORSPERMIDINE SYNTHASE"/>
    <property type="match status" value="1"/>
</dbReference>
<dbReference type="Pfam" id="PF03435">
    <property type="entry name" value="Sacchrp_dh_NADP"/>
    <property type="match status" value="1"/>
</dbReference>
<organism evidence="2 3">
    <name type="scientific">Bacillus kandeliae</name>
    <dbReference type="NCBI Taxonomy" id="3129297"/>
    <lineage>
        <taxon>Bacteria</taxon>
        <taxon>Bacillati</taxon>
        <taxon>Bacillota</taxon>
        <taxon>Bacilli</taxon>
        <taxon>Bacillales</taxon>
        <taxon>Bacillaceae</taxon>
        <taxon>Bacillus</taxon>
    </lineage>
</organism>
<dbReference type="Proteomes" id="UP001387364">
    <property type="component" value="Chromosome"/>
</dbReference>
<gene>
    <name evidence="2" type="ORF">WDJ61_09935</name>
</gene>
<dbReference type="InterPro" id="IPR005097">
    <property type="entry name" value="Sacchrp_dh_NADP-bd"/>
</dbReference>
<reference evidence="2 3" key="1">
    <citation type="submission" date="2024-02" db="EMBL/GenBank/DDBJ databases">
        <title>Seven novel Bacillus-like species.</title>
        <authorList>
            <person name="Liu G."/>
        </authorList>
    </citation>
    <scope>NUCLEOTIDE SEQUENCE [LARGE SCALE GENOMIC DNA]</scope>
    <source>
        <strain evidence="2 3">FJAT-52991</strain>
    </source>
</reference>
<dbReference type="EMBL" id="CP147404">
    <property type="protein sequence ID" value="WXB91598.1"/>
    <property type="molecule type" value="Genomic_DNA"/>
</dbReference>
<sequence length="353" mass="39851">MKQIMVVGGSGVLGQLICHELLRIFDHTIHLVVSDYKTNRGQKTAQSFGKNATFRFLDVNHPDSIEQAIHHIDLVIVALKQPKPTIQKQCIKNKVFCIDVTTFKDFVDMTKELDQEARENNVGLIVMSGFFPGLSGLLVKKAIANFNEVSEVNVGLLQNTNAKVGLSGTLDMLKIINQEVHMLNGEKIPGFSKTRHMTFSHPLDQRKVRLIDHAEKNYLAEILPIEKINFWTAWNKNSFNSLIALLKRLHVIDRILQWNNQKFLSTFIKHNPKQTEEAAISIEVKGVLENKECSKTIALTAFSDYHTTAIFTSALAKIATEKEITGVVFPVEITDLEEILSQMDCPKITLNEF</sequence>
<evidence type="ECO:0000313" key="2">
    <source>
        <dbReference type="EMBL" id="WXB91598.1"/>
    </source>
</evidence>
<dbReference type="InterPro" id="IPR036291">
    <property type="entry name" value="NAD(P)-bd_dom_sf"/>
</dbReference>
<evidence type="ECO:0000259" key="1">
    <source>
        <dbReference type="Pfam" id="PF03435"/>
    </source>
</evidence>
<dbReference type="SUPFAM" id="SSF51735">
    <property type="entry name" value="NAD(P)-binding Rossmann-fold domains"/>
    <property type="match status" value="1"/>
</dbReference>
<dbReference type="PANTHER" id="PTHR43796:SF2">
    <property type="entry name" value="CARBOXYNORSPERMIDINE SYNTHASE"/>
    <property type="match status" value="1"/>
</dbReference>
<accession>A0ABZ2N1N9</accession>
<evidence type="ECO:0000313" key="3">
    <source>
        <dbReference type="Proteomes" id="UP001387364"/>
    </source>
</evidence>
<feature type="domain" description="Saccharopine dehydrogenase NADP binding" evidence="1">
    <location>
        <begin position="4"/>
        <end position="122"/>
    </location>
</feature>
<dbReference type="Gene3D" id="3.40.50.720">
    <property type="entry name" value="NAD(P)-binding Rossmann-like Domain"/>
    <property type="match status" value="1"/>
</dbReference>
<protein>
    <submittedName>
        <fullName evidence="2">Saccharopine dehydrogenase NADP-binding domain-containing protein</fullName>
    </submittedName>
</protein>